<organism evidence="1 2">
    <name type="scientific">Haloglomus irregulare</name>
    <dbReference type="NCBI Taxonomy" id="2234134"/>
    <lineage>
        <taxon>Archaea</taxon>
        <taxon>Methanobacteriati</taxon>
        <taxon>Methanobacteriota</taxon>
        <taxon>Stenosarchaea group</taxon>
        <taxon>Halobacteria</taxon>
        <taxon>Halobacteriales</taxon>
        <taxon>Natronomonadaceae</taxon>
        <taxon>Haloglomus</taxon>
    </lineage>
</organism>
<comment type="caution">
    <text evidence="1">The sequence shown here is derived from an EMBL/GenBank/DDBJ whole genome shotgun (WGS) entry which is preliminary data.</text>
</comment>
<dbReference type="InParanoid" id="A0A554MWC6"/>
<proteinExistence type="predicted"/>
<dbReference type="RefSeq" id="WP_144263170.1">
    <property type="nucleotide sequence ID" value="NZ_QMDX01000013.1"/>
</dbReference>
<protein>
    <submittedName>
        <fullName evidence="1">Uncharacterized protein</fullName>
    </submittedName>
</protein>
<accession>A0A554MWC6</accession>
<dbReference type="AlphaFoldDB" id="A0A554MWC6"/>
<dbReference type="SUPFAM" id="SSF57783">
    <property type="entry name" value="Zinc beta-ribbon"/>
    <property type="match status" value="1"/>
</dbReference>
<keyword evidence="2" id="KW-1185">Reference proteome</keyword>
<sequence>MRRLLSLITSRLRLWLRDEPDADTGVEPRYGSSVGYVACSNCGEGSFVYDEEEGVSVCNVCGTTDEEPSE</sequence>
<name>A0A554MWC6_9EURY</name>
<evidence type="ECO:0000313" key="1">
    <source>
        <dbReference type="EMBL" id="TSD09434.1"/>
    </source>
</evidence>
<evidence type="ECO:0000313" key="2">
    <source>
        <dbReference type="Proteomes" id="UP000319894"/>
    </source>
</evidence>
<dbReference type="Proteomes" id="UP000319894">
    <property type="component" value="Unassembled WGS sequence"/>
</dbReference>
<dbReference type="EMBL" id="QMDX01000013">
    <property type="protein sequence ID" value="TSD09434.1"/>
    <property type="molecule type" value="Genomic_DNA"/>
</dbReference>
<reference evidence="1 2" key="1">
    <citation type="submission" date="2018-06" db="EMBL/GenBank/DDBJ databases">
        <title>Natronomonas sp. F16-60 a new haloarchaeon isolated from a solar saltern of Isla Cristina, Huelva, Spain.</title>
        <authorList>
            <person name="Duran-Viseras A."/>
            <person name="Sanchez-Porro C."/>
            <person name="Ventosa A."/>
        </authorList>
    </citation>
    <scope>NUCLEOTIDE SEQUENCE [LARGE SCALE GENOMIC DNA]</scope>
    <source>
        <strain evidence="1 2">F16-60</strain>
    </source>
</reference>
<gene>
    <name evidence="1" type="ORF">DP107_16135</name>
</gene>